<evidence type="ECO:0000313" key="7">
    <source>
        <dbReference type="Proteomes" id="UP000824007"/>
    </source>
</evidence>
<dbReference type="SUPFAM" id="SSF102114">
    <property type="entry name" value="Radical SAM enzymes"/>
    <property type="match status" value="1"/>
</dbReference>
<feature type="domain" description="Radical SAM core" evidence="5">
    <location>
        <begin position="18"/>
        <end position="175"/>
    </location>
</feature>
<comment type="caution">
    <text evidence="6">The sequence shown here is derived from an EMBL/GenBank/DDBJ whole genome shotgun (WGS) entry which is preliminary data.</text>
</comment>
<dbReference type="Proteomes" id="UP000824007">
    <property type="component" value="Unassembled WGS sequence"/>
</dbReference>
<dbReference type="GO" id="GO:0046872">
    <property type="term" value="F:metal ion binding"/>
    <property type="evidence" value="ECO:0007669"/>
    <property type="project" value="UniProtKB-KW"/>
</dbReference>
<dbReference type="Pfam" id="PF04055">
    <property type="entry name" value="Radical_SAM"/>
    <property type="match status" value="1"/>
</dbReference>
<name>A0A9D2C7G1_9FIRM</name>
<dbReference type="SFLD" id="SFLDS00029">
    <property type="entry name" value="Radical_SAM"/>
    <property type="match status" value="1"/>
</dbReference>
<accession>A0A9D2C7G1</accession>
<protein>
    <submittedName>
        <fullName evidence="6">Radical SAM protein</fullName>
    </submittedName>
</protein>
<reference evidence="6" key="2">
    <citation type="submission" date="2021-04" db="EMBL/GenBank/DDBJ databases">
        <authorList>
            <person name="Gilroy R."/>
        </authorList>
    </citation>
    <scope>NUCLEOTIDE SEQUENCE</scope>
    <source>
        <strain evidence="6">ChiSxjej3B15-24422</strain>
    </source>
</reference>
<keyword evidence="3" id="KW-0408">Iron</keyword>
<organism evidence="6 7">
    <name type="scientific">Candidatus Eisenbergiella pullistercoris</name>
    <dbReference type="NCBI Taxonomy" id="2838555"/>
    <lineage>
        <taxon>Bacteria</taxon>
        <taxon>Bacillati</taxon>
        <taxon>Bacillota</taxon>
        <taxon>Clostridia</taxon>
        <taxon>Lachnospirales</taxon>
        <taxon>Lachnospiraceae</taxon>
        <taxon>Eisenbergiella</taxon>
    </lineage>
</organism>
<dbReference type="AlphaFoldDB" id="A0A9D2C7G1"/>
<dbReference type="Gene3D" id="3.20.20.70">
    <property type="entry name" value="Aldolase class I"/>
    <property type="match status" value="1"/>
</dbReference>
<dbReference type="InterPro" id="IPR007197">
    <property type="entry name" value="rSAM"/>
</dbReference>
<evidence type="ECO:0000256" key="2">
    <source>
        <dbReference type="ARBA" id="ARBA00022723"/>
    </source>
</evidence>
<proteinExistence type="predicted"/>
<keyword evidence="4" id="KW-0411">Iron-sulfur</keyword>
<evidence type="ECO:0000256" key="1">
    <source>
        <dbReference type="ARBA" id="ARBA00022691"/>
    </source>
</evidence>
<dbReference type="EMBL" id="DXDD01000116">
    <property type="protein sequence ID" value="HIY60894.1"/>
    <property type="molecule type" value="Genomic_DNA"/>
</dbReference>
<dbReference type="GO" id="GO:0051536">
    <property type="term" value="F:iron-sulfur cluster binding"/>
    <property type="evidence" value="ECO:0007669"/>
    <property type="project" value="UniProtKB-KW"/>
</dbReference>
<keyword evidence="2" id="KW-0479">Metal-binding</keyword>
<dbReference type="InterPro" id="IPR013785">
    <property type="entry name" value="Aldolase_TIM"/>
</dbReference>
<evidence type="ECO:0000259" key="5">
    <source>
        <dbReference type="Pfam" id="PF04055"/>
    </source>
</evidence>
<evidence type="ECO:0000256" key="4">
    <source>
        <dbReference type="ARBA" id="ARBA00023014"/>
    </source>
</evidence>
<dbReference type="GO" id="GO:0003824">
    <property type="term" value="F:catalytic activity"/>
    <property type="evidence" value="ECO:0007669"/>
    <property type="project" value="InterPro"/>
</dbReference>
<reference evidence="6" key="1">
    <citation type="journal article" date="2021" name="PeerJ">
        <title>Extensive microbial diversity within the chicken gut microbiome revealed by metagenomics and culture.</title>
        <authorList>
            <person name="Gilroy R."/>
            <person name="Ravi A."/>
            <person name="Getino M."/>
            <person name="Pursley I."/>
            <person name="Horton D.L."/>
            <person name="Alikhan N.F."/>
            <person name="Baker D."/>
            <person name="Gharbi K."/>
            <person name="Hall N."/>
            <person name="Watson M."/>
            <person name="Adriaenssens E.M."/>
            <person name="Foster-Nyarko E."/>
            <person name="Jarju S."/>
            <person name="Secka A."/>
            <person name="Antonio M."/>
            <person name="Oren A."/>
            <person name="Chaudhuri R.R."/>
            <person name="La Ragione R."/>
            <person name="Hildebrand F."/>
            <person name="Pallen M.J."/>
        </authorList>
    </citation>
    <scope>NUCLEOTIDE SEQUENCE</scope>
    <source>
        <strain evidence="6">ChiSxjej3B15-24422</strain>
    </source>
</reference>
<sequence length="346" mass="41229">MNIREKAAEKDLLLAVDMYGCPNRCRHCWLGHMPNRKMEDGADEWIVDCFRPYFKRISFYSWLREPDFCDDYRERWQRDIALSVQTVPERYELASFWRIVRDPEYVPFLKEVGVKAVQLTFFGMEETTDRFVGRTGAFRELLRATELLTANGIAPRWQAFLYEENKEEIVELLKLSEELHLRERCRGFGAEFRFFVHTGSCDGENRKQYDIWIRKKNIPEALIPFYSGYESLLTERECCERFRRDVTHWVHHNEKEIVLLISNTCDVFFNFTHMSREWKIGNLKTDDRQELIRRVVEEDISALNLAGKVTLGELAARYGNPESDRAFQLNDYKDYLLNRYLEDVCS</sequence>
<evidence type="ECO:0000313" key="6">
    <source>
        <dbReference type="EMBL" id="HIY60894.1"/>
    </source>
</evidence>
<dbReference type="InterPro" id="IPR058240">
    <property type="entry name" value="rSAM_sf"/>
</dbReference>
<gene>
    <name evidence="6" type="ORF">H9831_09480</name>
</gene>
<keyword evidence="1" id="KW-0949">S-adenosyl-L-methionine</keyword>
<evidence type="ECO:0000256" key="3">
    <source>
        <dbReference type="ARBA" id="ARBA00023004"/>
    </source>
</evidence>